<protein>
    <submittedName>
        <fullName evidence="1">Uncharacterized protein</fullName>
    </submittedName>
</protein>
<reference evidence="1" key="1">
    <citation type="submission" date="2021-02" db="EMBL/GenBank/DDBJ databases">
        <authorList>
            <consortium name="DOE Joint Genome Institute"/>
            <person name="Ahrendt S."/>
            <person name="Looney B.P."/>
            <person name="Miyauchi S."/>
            <person name="Morin E."/>
            <person name="Drula E."/>
            <person name="Courty P.E."/>
            <person name="Chicoki N."/>
            <person name="Fauchery L."/>
            <person name="Kohler A."/>
            <person name="Kuo A."/>
            <person name="Labutti K."/>
            <person name="Pangilinan J."/>
            <person name="Lipzen A."/>
            <person name="Riley R."/>
            <person name="Andreopoulos W."/>
            <person name="He G."/>
            <person name="Johnson J."/>
            <person name="Barry K.W."/>
            <person name="Grigoriev I.V."/>
            <person name="Nagy L."/>
            <person name="Hibbett D."/>
            <person name="Henrissat B."/>
            <person name="Matheny P.B."/>
            <person name="Labbe J."/>
            <person name="Martin F."/>
        </authorList>
    </citation>
    <scope>NUCLEOTIDE SEQUENCE</scope>
    <source>
        <strain evidence="1">FP105234-sp</strain>
    </source>
</reference>
<name>A0ACB8RWP5_9AGAM</name>
<accession>A0ACB8RWP5</accession>
<comment type="caution">
    <text evidence="1">The sequence shown here is derived from an EMBL/GenBank/DDBJ whole genome shotgun (WGS) entry which is preliminary data.</text>
</comment>
<reference evidence="1" key="2">
    <citation type="journal article" date="2022" name="New Phytol.">
        <title>Evolutionary transition to the ectomycorrhizal habit in the genomes of a hyperdiverse lineage of mushroom-forming fungi.</title>
        <authorList>
            <person name="Looney B."/>
            <person name="Miyauchi S."/>
            <person name="Morin E."/>
            <person name="Drula E."/>
            <person name="Courty P.E."/>
            <person name="Kohler A."/>
            <person name="Kuo A."/>
            <person name="LaButti K."/>
            <person name="Pangilinan J."/>
            <person name="Lipzen A."/>
            <person name="Riley R."/>
            <person name="Andreopoulos W."/>
            <person name="He G."/>
            <person name="Johnson J."/>
            <person name="Nolan M."/>
            <person name="Tritt A."/>
            <person name="Barry K.W."/>
            <person name="Grigoriev I.V."/>
            <person name="Nagy L.G."/>
            <person name="Hibbett D."/>
            <person name="Henrissat B."/>
            <person name="Matheny P.B."/>
            <person name="Labbe J."/>
            <person name="Martin F.M."/>
        </authorList>
    </citation>
    <scope>NUCLEOTIDE SEQUENCE</scope>
    <source>
        <strain evidence="1">FP105234-sp</strain>
    </source>
</reference>
<evidence type="ECO:0000313" key="1">
    <source>
        <dbReference type="EMBL" id="KAI0048598.1"/>
    </source>
</evidence>
<evidence type="ECO:0000313" key="2">
    <source>
        <dbReference type="Proteomes" id="UP000814033"/>
    </source>
</evidence>
<feature type="non-terminal residue" evidence="1">
    <location>
        <position position="71"/>
    </location>
</feature>
<dbReference type="EMBL" id="MU275884">
    <property type="protein sequence ID" value="KAI0048598.1"/>
    <property type="molecule type" value="Genomic_DNA"/>
</dbReference>
<dbReference type="Proteomes" id="UP000814033">
    <property type="component" value="Unassembled WGS sequence"/>
</dbReference>
<gene>
    <name evidence="1" type="ORF">FA95DRAFT_1467595</name>
</gene>
<proteinExistence type="predicted"/>
<feature type="non-terminal residue" evidence="1">
    <location>
        <position position="1"/>
    </location>
</feature>
<organism evidence="1 2">
    <name type="scientific">Auriscalpium vulgare</name>
    <dbReference type="NCBI Taxonomy" id="40419"/>
    <lineage>
        <taxon>Eukaryota</taxon>
        <taxon>Fungi</taxon>
        <taxon>Dikarya</taxon>
        <taxon>Basidiomycota</taxon>
        <taxon>Agaricomycotina</taxon>
        <taxon>Agaricomycetes</taxon>
        <taxon>Russulales</taxon>
        <taxon>Auriscalpiaceae</taxon>
        <taxon>Auriscalpium</taxon>
    </lineage>
</organism>
<sequence length="71" mass="8493">LLYLGAETITDYDIPHRTKVTELIFERFREEYKKMVLEMQNSPGRISFTTDVWTDPWMSPYMAVTAHYMAR</sequence>
<keyword evidence="2" id="KW-1185">Reference proteome</keyword>